<dbReference type="SMART" id="SM00487">
    <property type="entry name" value="DEXDc"/>
    <property type="match status" value="1"/>
</dbReference>
<dbReference type="GO" id="GO:0016787">
    <property type="term" value="F:hydrolase activity"/>
    <property type="evidence" value="ECO:0007669"/>
    <property type="project" value="UniProtKB-KW"/>
</dbReference>
<dbReference type="RefSeq" id="WP_187302206.1">
    <property type="nucleotide sequence ID" value="NZ_JACRYT010000003.1"/>
</dbReference>
<dbReference type="InterPro" id="IPR045562">
    <property type="entry name" value="RecG_dom3_C"/>
</dbReference>
<evidence type="ECO:0000256" key="10">
    <source>
        <dbReference type="ARBA" id="ARBA00023204"/>
    </source>
</evidence>
<keyword evidence="8" id="KW-0238">DNA-binding</keyword>
<evidence type="ECO:0000256" key="5">
    <source>
        <dbReference type="ARBA" id="ARBA00022801"/>
    </source>
</evidence>
<proteinExistence type="inferred from homology"/>
<evidence type="ECO:0000256" key="4">
    <source>
        <dbReference type="ARBA" id="ARBA00022763"/>
    </source>
</evidence>
<dbReference type="Pfam" id="PF00271">
    <property type="entry name" value="Helicase_C"/>
    <property type="match status" value="1"/>
</dbReference>
<dbReference type="InterPro" id="IPR047112">
    <property type="entry name" value="RecG/Mfd"/>
</dbReference>
<dbReference type="Pfam" id="PF17191">
    <property type="entry name" value="RecG_wedge"/>
    <property type="match status" value="1"/>
</dbReference>
<dbReference type="GO" id="GO:0006310">
    <property type="term" value="P:DNA recombination"/>
    <property type="evidence" value="ECO:0007669"/>
    <property type="project" value="UniProtKB-UniRule"/>
</dbReference>
<evidence type="ECO:0000256" key="15">
    <source>
        <dbReference type="RuleBase" id="RU363016"/>
    </source>
</evidence>
<feature type="domain" description="Helicase C-terminal" evidence="17">
    <location>
        <begin position="450"/>
        <end position="609"/>
    </location>
</feature>
<comment type="catalytic activity">
    <reaction evidence="14 15">
        <text>ATP + H2O = ADP + phosphate + H(+)</text>
        <dbReference type="Rhea" id="RHEA:13065"/>
        <dbReference type="ChEBI" id="CHEBI:15377"/>
        <dbReference type="ChEBI" id="CHEBI:15378"/>
        <dbReference type="ChEBI" id="CHEBI:30616"/>
        <dbReference type="ChEBI" id="CHEBI:43474"/>
        <dbReference type="ChEBI" id="CHEBI:456216"/>
        <dbReference type="EC" id="5.6.2.4"/>
    </reaction>
</comment>
<keyword evidence="11" id="KW-0413">Isomerase</keyword>
<evidence type="ECO:0000256" key="3">
    <source>
        <dbReference type="ARBA" id="ARBA00022741"/>
    </source>
</evidence>
<keyword evidence="5 15" id="KW-0378">Hydrolase</keyword>
<dbReference type="Pfam" id="PF19833">
    <property type="entry name" value="RecG_dom3_C"/>
    <property type="match status" value="1"/>
</dbReference>
<evidence type="ECO:0000313" key="18">
    <source>
        <dbReference type="EMBL" id="MBC6679097.1"/>
    </source>
</evidence>
<dbReference type="GO" id="GO:0043138">
    <property type="term" value="F:3'-5' DNA helicase activity"/>
    <property type="evidence" value="ECO:0007669"/>
    <property type="project" value="UniProtKB-EC"/>
</dbReference>
<dbReference type="GO" id="GO:0003677">
    <property type="term" value="F:DNA binding"/>
    <property type="evidence" value="ECO:0007669"/>
    <property type="project" value="UniProtKB-KW"/>
</dbReference>
<feature type="domain" description="Helicase ATP-binding" evidence="16">
    <location>
        <begin position="270"/>
        <end position="431"/>
    </location>
</feature>
<dbReference type="AlphaFoldDB" id="A0A923NKW0"/>
<dbReference type="InterPro" id="IPR001650">
    <property type="entry name" value="Helicase_C-like"/>
</dbReference>
<keyword evidence="3 15" id="KW-0547">Nucleotide-binding</keyword>
<comment type="caution">
    <text evidence="18">The sequence shown here is derived from an EMBL/GenBank/DDBJ whole genome shotgun (WGS) entry which is preliminary data.</text>
</comment>
<dbReference type="NCBIfam" id="TIGR00643">
    <property type="entry name" value="recG"/>
    <property type="match status" value="1"/>
</dbReference>
<comment type="catalytic activity">
    <reaction evidence="12 15">
        <text>Couples ATP hydrolysis with the unwinding of duplex DNA by translocating in the 3'-5' direction.</text>
        <dbReference type="EC" id="5.6.2.4"/>
    </reaction>
</comment>
<dbReference type="PANTHER" id="PTHR47964:SF1">
    <property type="entry name" value="ATP-DEPENDENT DNA HELICASE HOMOLOG RECG, CHLOROPLASTIC"/>
    <property type="match status" value="1"/>
</dbReference>
<evidence type="ECO:0000259" key="17">
    <source>
        <dbReference type="PROSITE" id="PS51194"/>
    </source>
</evidence>
<dbReference type="InterPro" id="IPR027417">
    <property type="entry name" value="P-loop_NTPase"/>
</dbReference>
<keyword evidence="19" id="KW-1185">Reference proteome</keyword>
<dbReference type="NCBIfam" id="NF008165">
    <property type="entry name" value="PRK10917.1-3"/>
    <property type="match status" value="1"/>
</dbReference>
<dbReference type="PANTHER" id="PTHR47964">
    <property type="entry name" value="ATP-DEPENDENT DNA HELICASE HOMOLOG RECG, CHLOROPLASTIC"/>
    <property type="match status" value="1"/>
</dbReference>
<name>A0A923NKW0_9FIRM</name>
<evidence type="ECO:0000256" key="9">
    <source>
        <dbReference type="ARBA" id="ARBA00023172"/>
    </source>
</evidence>
<organism evidence="18 19">
    <name type="scientific">Zhenpiania hominis</name>
    <dbReference type="NCBI Taxonomy" id="2763644"/>
    <lineage>
        <taxon>Bacteria</taxon>
        <taxon>Bacillati</taxon>
        <taxon>Bacillota</taxon>
        <taxon>Clostridia</taxon>
        <taxon>Peptostreptococcales</taxon>
        <taxon>Anaerovoracaceae</taxon>
        <taxon>Zhenpiania</taxon>
    </lineage>
</organism>
<dbReference type="InterPro" id="IPR004609">
    <property type="entry name" value="ATP-dep_DNA_helicase_RecG"/>
</dbReference>
<evidence type="ECO:0000256" key="13">
    <source>
        <dbReference type="ARBA" id="ARBA00034808"/>
    </source>
</evidence>
<dbReference type="InterPro" id="IPR033454">
    <property type="entry name" value="RecG_wedge"/>
</dbReference>
<comment type="function">
    <text evidence="15">Plays a critical role in recombination and DNA repair. Helps process Holliday junction intermediates to mature products by catalyzing branch migration. Has replication fork regression activity, unwinds stalled or blocked replication forks to make a HJ that can be resolved. Has a DNA unwinding activity characteristic of a DNA helicase with 3'-5' polarity.</text>
</comment>
<dbReference type="SUPFAM" id="SSF52540">
    <property type="entry name" value="P-loop containing nucleoside triphosphate hydrolases"/>
    <property type="match status" value="2"/>
</dbReference>
<evidence type="ECO:0000256" key="7">
    <source>
        <dbReference type="ARBA" id="ARBA00022840"/>
    </source>
</evidence>
<dbReference type="SMART" id="SM00490">
    <property type="entry name" value="HELICc"/>
    <property type="match status" value="1"/>
</dbReference>
<dbReference type="PROSITE" id="PS51192">
    <property type="entry name" value="HELICASE_ATP_BIND_1"/>
    <property type="match status" value="1"/>
</dbReference>
<dbReference type="GO" id="GO:0006281">
    <property type="term" value="P:DNA repair"/>
    <property type="evidence" value="ECO:0007669"/>
    <property type="project" value="UniProtKB-UniRule"/>
</dbReference>
<evidence type="ECO:0000256" key="2">
    <source>
        <dbReference type="ARBA" id="ARBA00017846"/>
    </source>
</evidence>
<keyword evidence="10 15" id="KW-0234">DNA repair</keyword>
<dbReference type="Gene3D" id="2.40.50.140">
    <property type="entry name" value="Nucleic acid-binding proteins"/>
    <property type="match status" value="1"/>
</dbReference>
<comment type="similarity">
    <text evidence="1 15">Belongs to the helicase family. RecG subfamily.</text>
</comment>
<dbReference type="CDD" id="cd17992">
    <property type="entry name" value="DEXHc_RecG"/>
    <property type="match status" value="1"/>
</dbReference>
<accession>A0A923NKW0</accession>
<dbReference type="SUPFAM" id="SSF50249">
    <property type="entry name" value="Nucleic acid-binding proteins"/>
    <property type="match status" value="1"/>
</dbReference>
<evidence type="ECO:0000256" key="8">
    <source>
        <dbReference type="ARBA" id="ARBA00023125"/>
    </source>
</evidence>
<keyword evidence="6 15" id="KW-0347">Helicase</keyword>
<sequence>MQLKDPVSVLKGVGPKKQAALKRLGIETIGDFLMFFPREYQDRRSICPISQLKQEQPVRVRAEVELVVKDPYRRGRRQNLRLLVKDPTGKLEIVFFQAGYLADSFKIGTVYDFYGKPTVNRGRMQMLHPDFSKQEQGESSGILPVYPLAAGLTQKEMRGWQKTALSAAGEIGEYLPADLVSRNRLCSLEYAIANVHFPEDRKPLLQGKYRLIFDELLALQTGLLAAKNASSSGKKGIVFSPGEKAEAYIMGLGYQLTSAQKRVTEEILSDLSSGNVMNRLVQGDVGSGKTVVAEIALYKAVKSGFQGVMMAPTEILAKQHYSGLSKSFASHGIKVGLLTGSMGSKEKRETLRELAEGRIQILVGTHAIIQPDVVFHKLGLVVTDEQHRFGVNQRTALSEKGENPHVLVMTATPIPRTLAVILYGDLDISIIDELPPGRQKITTRAIDQSQRNACYDFVEKELQKGRQAYVVAPLIDESETLDVKSAEELYQELSGRFKGVQTALLHGAMKQQEKDGIMERFYNNEIQVLVSTVVIEVGINVPNATVMVIENAERFGLAQLHQLRGRVGRGSHRSYCVLISHNPSEIAQQRAQIMAESQDGFYIAEQDLKLRGPGEIFGTRQHGVPDLLLADLAKHIKILNDVKQEAQRITEEDPLLESETYSGLRRRVIKLFGEDFSLRL</sequence>
<dbReference type="InterPro" id="IPR011545">
    <property type="entry name" value="DEAD/DEAH_box_helicase_dom"/>
</dbReference>
<evidence type="ECO:0000256" key="6">
    <source>
        <dbReference type="ARBA" id="ARBA00022806"/>
    </source>
</evidence>
<evidence type="ECO:0000313" key="19">
    <source>
        <dbReference type="Proteomes" id="UP000602647"/>
    </source>
</evidence>
<dbReference type="InterPro" id="IPR014001">
    <property type="entry name" value="Helicase_ATP-bd"/>
</dbReference>
<dbReference type="PROSITE" id="PS51194">
    <property type="entry name" value="HELICASE_CTER"/>
    <property type="match status" value="1"/>
</dbReference>
<keyword evidence="4 15" id="KW-0227">DNA damage</keyword>
<dbReference type="EMBL" id="JACRYT010000003">
    <property type="protein sequence ID" value="MBC6679097.1"/>
    <property type="molecule type" value="Genomic_DNA"/>
</dbReference>
<protein>
    <recommendedName>
        <fullName evidence="2 15">ATP-dependent DNA helicase RecG</fullName>
        <ecNumber evidence="13 15">5.6.2.4</ecNumber>
    </recommendedName>
</protein>
<evidence type="ECO:0000256" key="14">
    <source>
        <dbReference type="ARBA" id="ARBA00048988"/>
    </source>
</evidence>
<evidence type="ECO:0000256" key="1">
    <source>
        <dbReference type="ARBA" id="ARBA00007504"/>
    </source>
</evidence>
<evidence type="ECO:0000256" key="12">
    <source>
        <dbReference type="ARBA" id="ARBA00034617"/>
    </source>
</evidence>
<gene>
    <name evidence="18" type="primary">recG</name>
    <name evidence="18" type="ORF">H9L42_04565</name>
</gene>
<dbReference type="EC" id="5.6.2.4" evidence="13 15"/>
<evidence type="ECO:0000259" key="16">
    <source>
        <dbReference type="PROSITE" id="PS51192"/>
    </source>
</evidence>
<reference evidence="18" key="1">
    <citation type="submission" date="2020-08" db="EMBL/GenBank/DDBJ databases">
        <title>Genome public.</title>
        <authorList>
            <person name="Liu C."/>
            <person name="Sun Q."/>
        </authorList>
    </citation>
    <scope>NUCLEOTIDE SEQUENCE</scope>
    <source>
        <strain evidence="18">BX12</strain>
    </source>
</reference>
<dbReference type="CDD" id="cd04488">
    <property type="entry name" value="RecG_wedge_OBF"/>
    <property type="match status" value="1"/>
</dbReference>
<dbReference type="Pfam" id="PF00270">
    <property type="entry name" value="DEAD"/>
    <property type="match status" value="1"/>
</dbReference>
<dbReference type="GO" id="GO:0005524">
    <property type="term" value="F:ATP binding"/>
    <property type="evidence" value="ECO:0007669"/>
    <property type="project" value="UniProtKB-KW"/>
</dbReference>
<dbReference type="InterPro" id="IPR012340">
    <property type="entry name" value="NA-bd_OB-fold"/>
</dbReference>
<keyword evidence="7 15" id="KW-0067">ATP-binding</keyword>
<dbReference type="Gene3D" id="3.40.50.300">
    <property type="entry name" value="P-loop containing nucleotide triphosphate hydrolases"/>
    <property type="match status" value="2"/>
</dbReference>
<dbReference type="NCBIfam" id="NF008168">
    <property type="entry name" value="PRK10917.2-2"/>
    <property type="match status" value="1"/>
</dbReference>
<dbReference type="Proteomes" id="UP000602647">
    <property type="component" value="Unassembled WGS sequence"/>
</dbReference>
<keyword evidence="9 15" id="KW-0233">DNA recombination</keyword>
<evidence type="ECO:0000256" key="11">
    <source>
        <dbReference type="ARBA" id="ARBA00023235"/>
    </source>
</evidence>